<keyword evidence="3" id="KW-1185">Reference proteome</keyword>
<evidence type="ECO:0000313" key="2">
    <source>
        <dbReference type="EMBL" id="KAK8177455.1"/>
    </source>
</evidence>
<dbReference type="EMBL" id="JBBWUH010000001">
    <property type="protein sequence ID" value="KAK8177455.1"/>
    <property type="molecule type" value="Genomic_DNA"/>
</dbReference>
<gene>
    <name evidence="2" type="ORF">IWX90DRAFT_410894</name>
</gene>
<sequence length="163" mass="18247">MSSSNDTVSPLNIEAARAARNKALWEAKGKAWREDRTNRETAERKAFQDEIDRLRSQRNKALAELKQLKAEAEQARAERKGKKKAGKAEQSVTDGVMVEPEEVQVQVPEITITKAERTQLDIAKDILELLEVVYNVEDPPPSTLEAAGRLKEDLYDFTAPGSD</sequence>
<comment type="caution">
    <text evidence="2">The sequence shown here is derived from an EMBL/GenBank/DDBJ whole genome shotgun (WGS) entry which is preliminary data.</text>
</comment>
<name>A0ABR1Y6V5_9PEZI</name>
<feature type="region of interest" description="Disordered" evidence="1">
    <location>
        <begin position="73"/>
        <end position="95"/>
    </location>
</feature>
<dbReference type="Proteomes" id="UP001456524">
    <property type="component" value="Unassembled WGS sequence"/>
</dbReference>
<protein>
    <submittedName>
        <fullName evidence="2">Uncharacterized protein</fullName>
    </submittedName>
</protein>
<organism evidence="2 3">
    <name type="scientific">Phyllosticta citrichinensis</name>
    <dbReference type="NCBI Taxonomy" id="1130410"/>
    <lineage>
        <taxon>Eukaryota</taxon>
        <taxon>Fungi</taxon>
        <taxon>Dikarya</taxon>
        <taxon>Ascomycota</taxon>
        <taxon>Pezizomycotina</taxon>
        <taxon>Dothideomycetes</taxon>
        <taxon>Dothideomycetes incertae sedis</taxon>
        <taxon>Botryosphaeriales</taxon>
        <taxon>Phyllostictaceae</taxon>
        <taxon>Phyllosticta</taxon>
    </lineage>
</organism>
<proteinExistence type="predicted"/>
<accession>A0ABR1Y6V5</accession>
<evidence type="ECO:0000256" key="1">
    <source>
        <dbReference type="SAM" id="MobiDB-lite"/>
    </source>
</evidence>
<evidence type="ECO:0000313" key="3">
    <source>
        <dbReference type="Proteomes" id="UP001456524"/>
    </source>
</evidence>
<reference evidence="2 3" key="1">
    <citation type="journal article" date="2022" name="G3 (Bethesda)">
        <title>Enemy or ally: a genomic approach to elucidate the lifestyle of Phyllosticta citrichinaensis.</title>
        <authorList>
            <person name="Buijs V.A."/>
            <person name="Groenewald J.Z."/>
            <person name="Haridas S."/>
            <person name="LaButti K.M."/>
            <person name="Lipzen A."/>
            <person name="Martin F.M."/>
            <person name="Barry K."/>
            <person name="Grigoriev I.V."/>
            <person name="Crous P.W."/>
            <person name="Seidl M.F."/>
        </authorList>
    </citation>
    <scope>NUCLEOTIDE SEQUENCE [LARGE SCALE GENOMIC DNA]</scope>
    <source>
        <strain evidence="2 3">CBS 129764</strain>
    </source>
</reference>